<sequence length="95" mass="10740">MALACLWRILLSQTAQGIAASKKKIHRSLAISTHNVLPFVKTPSFAYTTKTGCMRPVEKKVSKRKWVNLKRIVIKLLGSRSELFIYTLLRSALLV</sequence>
<proteinExistence type="predicted"/>
<protein>
    <recommendedName>
        <fullName evidence="4">Secreted protein</fullName>
    </recommendedName>
</protein>
<reference evidence="2 3" key="1">
    <citation type="submission" date="2017-04" db="EMBL/GenBank/DDBJ databases">
        <title>Draft genome sequence of Tuber borchii Vittad., a whitish edible truffle.</title>
        <authorList>
            <consortium name="DOE Joint Genome Institute"/>
            <person name="Murat C."/>
            <person name="Kuo A."/>
            <person name="Barry K.W."/>
            <person name="Clum A."/>
            <person name="Dockter R.B."/>
            <person name="Fauchery L."/>
            <person name="Iotti M."/>
            <person name="Kohler A."/>
            <person name="Labutti K."/>
            <person name="Lindquist E.A."/>
            <person name="Lipzen A."/>
            <person name="Ohm R.A."/>
            <person name="Wang M."/>
            <person name="Grigoriev I.V."/>
            <person name="Zambonelli A."/>
            <person name="Martin F.M."/>
        </authorList>
    </citation>
    <scope>NUCLEOTIDE SEQUENCE [LARGE SCALE GENOMIC DNA]</scope>
    <source>
        <strain evidence="2 3">Tbo3840</strain>
    </source>
</reference>
<dbReference type="EMBL" id="NESQ01000013">
    <property type="protein sequence ID" value="PUU83394.1"/>
    <property type="molecule type" value="Genomic_DNA"/>
</dbReference>
<name>A0A2T7A6P3_TUBBO</name>
<feature type="chain" id="PRO_5015768018" description="Secreted protein" evidence="1">
    <location>
        <begin position="21"/>
        <end position="95"/>
    </location>
</feature>
<comment type="caution">
    <text evidence="2">The sequence shown here is derived from an EMBL/GenBank/DDBJ whole genome shotgun (WGS) entry which is preliminary data.</text>
</comment>
<evidence type="ECO:0000313" key="2">
    <source>
        <dbReference type="EMBL" id="PUU83394.1"/>
    </source>
</evidence>
<keyword evidence="3" id="KW-1185">Reference proteome</keyword>
<organism evidence="2 3">
    <name type="scientific">Tuber borchii</name>
    <name type="common">White truffle</name>
    <dbReference type="NCBI Taxonomy" id="42251"/>
    <lineage>
        <taxon>Eukaryota</taxon>
        <taxon>Fungi</taxon>
        <taxon>Dikarya</taxon>
        <taxon>Ascomycota</taxon>
        <taxon>Pezizomycotina</taxon>
        <taxon>Pezizomycetes</taxon>
        <taxon>Pezizales</taxon>
        <taxon>Tuberaceae</taxon>
        <taxon>Tuber</taxon>
    </lineage>
</organism>
<dbReference type="Proteomes" id="UP000244722">
    <property type="component" value="Unassembled WGS sequence"/>
</dbReference>
<keyword evidence="1" id="KW-0732">Signal</keyword>
<feature type="signal peptide" evidence="1">
    <location>
        <begin position="1"/>
        <end position="20"/>
    </location>
</feature>
<accession>A0A2T7A6P3</accession>
<evidence type="ECO:0000313" key="3">
    <source>
        <dbReference type="Proteomes" id="UP000244722"/>
    </source>
</evidence>
<evidence type="ECO:0008006" key="4">
    <source>
        <dbReference type="Google" id="ProtNLM"/>
    </source>
</evidence>
<gene>
    <name evidence="2" type="ORF">B9Z19DRAFT_109961</name>
</gene>
<dbReference type="AlphaFoldDB" id="A0A2T7A6P3"/>
<evidence type="ECO:0000256" key="1">
    <source>
        <dbReference type="SAM" id="SignalP"/>
    </source>
</evidence>